<dbReference type="RefSeq" id="WP_058508992.1">
    <property type="nucleotide sequence ID" value="NZ_CAAAIK010000017.1"/>
</dbReference>
<keyword evidence="2" id="KW-1185">Reference proteome</keyword>
<dbReference type="Proteomes" id="UP000054618">
    <property type="component" value="Unassembled WGS sequence"/>
</dbReference>
<evidence type="ECO:0000313" key="1">
    <source>
        <dbReference type="EMBL" id="KTD45470.1"/>
    </source>
</evidence>
<dbReference type="AlphaFoldDB" id="A0A0W0XLS1"/>
<evidence type="ECO:0000313" key="2">
    <source>
        <dbReference type="Proteomes" id="UP000054618"/>
    </source>
</evidence>
<dbReference type="OrthoDB" id="5653063at2"/>
<gene>
    <name evidence="1" type="ORF">Lqui_2941</name>
</gene>
<reference evidence="1 2" key="1">
    <citation type="submission" date="2015-11" db="EMBL/GenBank/DDBJ databases">
        <title>Genomic analysis of 38 Legionella species identifies large and diverse effector repertoires.</title>
        <authorList>
            <person name="Burstein D."/>
            <person name="Amaro F."/>
            <person name="Zusman T."/>
            <person name="Lifshitz Z."/>
            <person name="Cohen O."/>
            <person name="Gilbert J.A."/>
            <person name="Pupko T."/>
            <person name="Shuman H.A."/>
            <person name="Segal G."/>
        </authorList>
    </citation>
    <scope>NUCLEOTIDE SEQUENCE [LARGE SCALE GENOMIC DNA]</scope>
    <source>
        <strain evidence="1 2">CDC#1442-AUS-E</strain>
    </source>
</reference>
<dbReference type="PATRIC" id="fig|45073.5.peg.3119"/>
<accession>A0A0W0XLS1</accession>
<organism evidence="1 2">
    <name type="scientific">Legionella quinlivanii</name>
    <dbReference type="NCBI Taxonomy" id="45073"/>
    <lineage>
        <taxon>Bacteria</taxon>
        <taxon>Pseudomonadati</taxon>
        <taxon>Pseudomonadota</taxon>
        <taxon>Gammaproteobacteria</taxon>
        <taxon>Legionellales</taxon>
        <taxon>Legionellaceae</taxon>
        <taxon>Legionella</taxon>
    </lineage>
</organism>
<dbReference type="EMBL" id="LNYS01000025">
    <property type="protein sequence ID" value="KTD45470.1"/>
    <property type="molecule type" value="Genomic_DNA"/>
</dbReference>
<name>A0A0W0XLS1_9GAMM</name>
<proteinExistence type="predicted"/>
<sequence>MTTLNKTQFTINPGSDSRPLQNALLQMKLITCKQIKNDPQRDKLYLETSDTPLDIVSENNNSFLYYRGTLLAVTSGTEATHICISALQKLFTNQINSKLNSSAAYLAHSMNSFLNEAARVSNGCHISNRRGLTDKELEELSPYLSRILKVPEAEQKNFFKLIRDQRIQTHHGSEQSRSSNPFLEKACDLFSKGIPVEEFLSLDEQDQTGFACQSKQVLALKNNGVEFKEIMKIGAKGLLELRERLGSEIYRAGAESIQNKGVQGVTSNSDNHTYPSPF</sequence>
<protein>
    <submittedName>
        <fullName evidence="1">Uncharacterized protein</fullName>
    </submittedName>
</protein>
<comment type="caution">
    <text evidence="1">The sequence shown here is derived from an EMBL/GenBank/DDBJ whole genome shotgun (WGS) entry which is preliminary data.</text>
</comment>